<dbReference type="SUPFAM" id="SSF55874">
    <property type="entry name" value="ATPase domain of HSP90 chaperone/DNA topoisomerase II/histidine kinase"/>
    <property type="match status" value="1"/>
</dbReference>
<dbReference type="InterPro" id="IPR003594">
    <property type="entry name" value="HATPase_dom"/>
</dbReference>
<dbReference type="CDD" id="cd00130">
    <property type="entry name" value="PAS"/>
    <property type="match status" value="1"/>
</dbReference>
<dbReference type="InterPro" id="IPR003661">
    <property type="entry name" value="HisK_dim/P_dom"/>
</dbReference>
<keyword evidence="3 7" id="KW-0597">Phosphoprotein</keyword>
<dbReference type="InterPro" id="IPR000014">
    <property type="entry name" value="PAS"/>
</dbReference>
<dbReference type="PROSITE" id="PS50112">
    <property type="entry name" value="PAS"/>
    <property type="match status" value="1"/>
</dbReference>
<dbReference type="GO" id="GO:0009927">
    <property type="term" value="F:histidine phosphotransfer kinase activity"/>
    <property type="evidence" value="ECO:0007669"/>
    <property type="project" value="TreeGrafter"/>
</dbReference>
<dbReference type="GO" id="GO:0005886">
    <property type="term" value="C:plasma membrane"/>
    <property type="evidence" value="ECO:0007669"/>
    <property type="project" value="TreeGrafter"/>
</dbReference>
<dbReference type="InterPro" id="IPR005467">
    <property type="entry name" value="His_kinase_dom"/>
</dbReference>
<dbReference type="InterPro" id="IPR001789">
    <property type="entry name" value="Sig_transdc_resp-reg_receiver"/>
</dbReference>
<evidence type="ECO:0000256" key="3">
    <source>
        <dbReference type="ARBA" id="ARBA00022553"/>
    </source>
</evidence>
<keyword evidence="6" id="KW-0902">Two-component regulatory system</keyword>
<keyword evidence="8" id="KW-0175">Coiled coil</keyword>
<feature type="domain" description="Histidine kinase" evidence="9">
    <location>
        <begin position="295"/>
        <end position="530"/>
    </location>
</feature>
<evidence type="ECO:0000259" key="10">
    <source>
        <dbReference type="PROSITE" id="PS50110"/>
    </source>
</evidence>
<dbReference type="InterPro" id="IPR035965">
    <property type="entry name" value="PAS-like_dom_sf"/>
</dbReference>
<keyword evidence="4" id="KW-0808">Transferase</keyword>
<dbReference type="Pfam" id="PF00512">
    <property type="entry name" value="HisKA"/>
    <property type="match status" value="1"/>
</dbReference>
<dbReference type="Gene3D" id="3.40.50.2300">
    <property type="match status" value="1"/>
</dbReference>
<evidence type="ECO:0000256" key="4">
    <source>
        <dbReference type="ARBA" id="ARBA00022679"/>
    </source>
</evidence>
<keyword evidence="14" id="KW-1185">Reference proteome</keyword>
<comment type="catalytic activity">
    <reaction evidence="1">
        <text>ATP + protein L-histidine = ADP + protein N-phospho-L-histidine.</text>
        <dbReference type="EC" id="2.7.13.3"/>
    </reaction>
</comment>
<dbReference type="PROSITE" id="PS50109">
    <property type="entry name" value="HIS_KIN"/>
    <property type="match status" value="1"/>
</dbReference>
<evidence type="ECO:0000259" key="11">
    <source>
        <dbReference type="PROSITE" id="PS50112"/>
    </source>
</evidence>
<dbReference type="EC" id="2.7.13.3" evidence="2"/>
<comment type="caution">
    <text evidence="13">The sequence shown here is derived from an EMBL/GenBank/DDBJ whole genome shotgun (WGS) entry which is preliminary data.</text>
</comment>
<sequence>MRNITSITSIRILIVEDEGIIAQDMQDCLEDLGYNVIAIADTGEKALKKVAETHPDLVLMDIRLKGDMDGIQAAEQIWELFQIPVIYTTGHSDKSTLERAKQTAPFGYLIKPFEERELYVAIETALRRYQLEKQLKEREEWLQTIFRSIGDGVIVVDTKYCVKFLNPRGESMTGWKQHEAIDEDLTKVFNIVHEKTRSAIENPVKEVLKSGSLFYLAPDTLLISKNGTEMPIDDSAAPLKNQKGEVVGCVLVFRDITERRQAEERNRALERAKLLEKQMAELQRLNDSKDEFLSTVSHELRTPLSNIKMAIEMLEVVLARQGDLFANPTADPSPAVRYFQILRDQCERQLNLVNDLLDLQRLNADAYTLTPTEINLQELIPHVADAFEICLQSNQQTLEVNISPDLPSLISDSSSLTRIVRELINNACKYTPPGEYIAVNACALPASEDTAKKEILQLSVTNSGVEIPAHELPRVFDKFYRIPSEDRWKQSGTGLGLALVKKLVDYLNGSIRVESSNRQVSFIVQLPFNYEKV</sequence>
<dbReference type="PROSITE" id="PS50110">
    <property type="entry name" value="RESPONSE_REGULATORY"/>
    <property type="match status" value="1"/>
</dbReference>
<feature type="coiled-coil region" evidence="8">
    <location>
        <begin position="258"/>
        <end position="295"/>
    </location>
</feature>
<dbReference type="SUPFAM" id="SSF52172">
    <property type="entry name" value="CheY-like"/>
    <property type="match status" value="1"/>
</dbReference>
<proteinExistence type="predicted"/>
<feature type="modified residue" description="4-aspartylphosphate" evidence="7">
    <location>
        <position position="61"/>
    </location>
</feature>
<feature type="domain" description="PAS" evidence="11">
    <location>
        <begin position="138"/>
        <end position="211"/>
    </location>
</feature>
<evidence type="ECO:0000256" key="1">
    <source>
        <dbReference type="ARBA" id="ARBA00000085"/>
    </source>
</evidence>
<dbReference type="PRINTS" id="PR00344">
    <property type="entry name" value="BCTRLSENSOR"/>
</dbReference>
<dbReference type="Pfam" id="PF00072">
    <property type="entry name" value="Response_reg"/>
    <property type="match status" value="1"/>
</dbReference>
<dbReference type="InterPro" id="IPR001610">
    <property type="entry name" value="PAC"/>
</dbReference>
<dbReference type="NCBIfam" id="TIGR00229">
    <property type="entry name" value="sensory_box"/>
    <property type="match status" value="1"/>
</dbReference>
<dbReference type="Pfam" id="PF08448">
    <property type="entry name" value="PAS_4"/>
    <property type="match status" value="1"/>
</dbReference>
<dbReference type="PROSITE" id="PS50113">
    <property type="entry name" value="PAC"/>
    <property type="match status" value="1"/>
</dbReference>
<dbReference type="SMART" id="SM00388">
    <property type="entry name" value="HisKA"/>
    <property type="match status" value="1"/>
</dbReference>
<evidence type="ECO:0000313" key="14">
    <source>
        <dbReference type="Proteomes" id="UP000641646"/>
    </source>
</evidence>
<organism evidence="13 14">
    <name type="scientific">Aerosakkonema funiforme FACHB-1375</name>
    <dbReference type="NCBI Taxonomy" id="2949571"/>
    <lineage>
        <taxon>Bacteria</taxon>
        <taxon>Bacillati</taxon>
        <taxon>Cyanobacteriota</taxon>
        <taxon>Cyanophyceae</taxon>
        <taxon>Oscillatoriophycideae</taxon>
        <taxon>Aerosakkonematales</taxon>
        <taxon>Aerosakkonemataceae</taxon>
        <taxon>Aerosakkonema</taxon>
    </lineage>
</organism>
<dbReference type="Gene3D" id="1.10.287.130">
    <property type="match status" value="1"/>
</dbReference>
<dbReference type="SUPFAM" id="SSF55785">
    <property type="entry name" value="PYP-like sensor domain (PAS domain)"/>
    <property type="match status" value="1"/>
</dbReference>
<evidence type="ECO:0000259" key="12">
    <source>
        <dbReference type="PROSITE" id="PS50113"/>
    </source>
</evidence>
<evidence type="ECO:0000256" key="5">
    <source>
        <dbReference type="ARBA" id="ARBA00022777"/>
    </source>
</evidence>
<dbReference type="InterPro" id="IPR000700">
    <property type="entry name" value="PAS-assoc_C"/>
</dbReference>
<dbReference type="Proteomes" id="UP000641646">
    <property type="component" value="Unassembled WGS sequence"/>
</dbReference>
<evidence type="ECO:0000256" key="7">
    <source>
        <dbReference type="PROSITE-ProRule" id="PRU00169"/>
    </source>
</evidence>
<evidence type="ECO:0000313" key="13">
    <source>
        <dbReference type="EMBL" id="MBD2181597.1"/>
    </source>
</evidence>
<accession>A0A926ZGY1</accession>
<dbReference type="Pfam" id="PF02518">
    <property type="entry name" value="HATPase_c"/>
    <property type="match status" value="1"/>
</dbReference>
<dbReference type="SMART" id="SM00387">
    <property type="entry name" value="HATPase_c"/>
    <property type="match status" value="1"/>
</dbReference>
<dbReference type="SMART" id="SM00086">
    <property type="entry name" value="PAC"/>
    <property type="match status" value="1"/>
</dbReference>
<dbReference type="SMART" id="SM00448">
    <property type="entry name" value="REC"/>
    <property type="match status" value="1"/>
</dbReference>
<dbReference type="SUPFAM" id="SSF47384">
    <property type="entry name" value="Homodimeric domain of signal transducing histidine kinase"/>
    <property type="match status" value="1"/>
</dbReference>
<dbReference type="CDD" id="cd17534">
    <property type="entry name" value="REC_DC-like"/>
    <property type="match status" value="1"/>
</dbReference>
<dbReference type="Gene3D" id="3.30.565.10">
    <property type="entry name" value="Histidine kinase-like ATPase, C-terminal domain"/>
    <property type="match status" value="1"/>
</dbReference>
<reference evidence="13" key="2">
    <citation type="submission" date="2020-08" db="EMBL/GenBank/DDBJ databases">
        <authorList>
            <person name="Chen M."/>
            <person name="Teng W."/>
            <person name="Zhao L."/>
            <person name="Hu C."/>
            <person name="Zhou Y."/>
            <person name="Han B."/>
            <person name="Song L."/>
            <person name="Shu W."/>
        </authorList>
    </citation>
    <scope>NUCLEOTIDE SEQUENCE</scope>
    <source>
        <strain evidence="13">FACHB-1375</strain>
    </source>
</reference>
<dbReference type="PANTHER" id="PTHR43047">
    <property type="entry name" value="TWO-COMPONENT HISTIDINE PROTEIN KINASE"/>
    <property type="match status" value="1"/>
</dbReference>
<dbReference type="GO" id="GO:0000155">
    <property type="term" value="F:phosphorelay sensor kinase activity"/>
    <property type="evidence" value="ECO:0007669"/>
    <property type="project" value="InterPro"/>
</dbReference>
<dbReference type="PANTHER" id="PTHR43047:SF72">
    <property type="entry name" value="OSMOSENSING HISTIDINE PROTEIN KINASE SLN1"/>
    <property type="match status" value="1"/>
</dbReference>
<dbReference type="EMBL" id="JACJPW010000023">
    <property type="protein sequence ID" value="MBD2181597.1"/>
    <property type="molecule type" value="Genomic_DNA"/>
</dbReference>
<name>A0A926ZGY1_9CYAN</name>
<dbReference type="InterPro" id="IPR036097">
    <property type="entry name" value="HisK_dim/P_sf"/>
</dbReference>
<dbReference type="InterPro" id="IPR004358">
    <property type="entry name" value="Sig_transdc_His_kin-like_C"/>
</dbReference>
<keyword evidence="5" id="KW-0418">Kinase</keyword>
<dbReference type="SMART" id="SM00091">
    <property type="entry name" value="PAS"/>
    <property type="match status" value="1"/>
</dbReference>
<evidence type="ECO:0000256" key="6">
    <source>
        <dbReference type="ARBA" id="ARBA00023012"/>
    </source>
</evidence>
<gene>
    <name evidence="13" type="ORF">H6G03_10840</name>
</gene>
<evidence type="ECO:0000256" key="8">
    <source>
        <dbReference type="SAM" id="Coils"/>
    </source>
</evidence>
<feature type="domain" description="PAC" evidence="12">
    <location>
        <begin position="216"/>
        <end position="268"/>
    </location>
</feature>
<dbReference type="InterPro" id="IPR011006">
    <property type="entry name" value="CheY-like_superfamily"/>
</dbReference>
<protein>
    <recommendedName>
        <fullName evidence="2">histidine kinase</fullName>
        <ecNumber evidence="2">2.7.13.3</ecNumber>
    </recommendedName>
</protein>
<feature type="domain" description="Response regulatory" evidence="10">
    <location>
        <begin position="11"/>
        <end position="126"/>
    </location>
</feature>
<dbReference type="AlphaFoldDB" id="A0A926ZGY1"/>
<dbReference type="Gene3D" id="3.30.450.20">
    <property type="entry name" value="PAS domain"/>
    <property type="match status" value="1"/>
</dbReference>
<evidence type="ECO:0000259" key="9">
    <source>
        <dbReference type="PROSITE" id="PS50109"/>
    </source>
</evidence>
<dbReference type="InterPro" id="IPR013656">
    <property type="entry name" value="PAS_4"/>
</dbReference>
<dbReference type="InterPro" id="IPR036890">
    <property type="entry name" value="HATPase_C_sf"/>
</dbReference>
<reference evidence="13" key="1">
    <citation type="journal article" date="2015" name="ISME J.">
        <title>Draft Genome Sequence of Streptomyces incarnatus NRRL8089, which Produces the Nucleoside Antibiotic Sinefungin.</title>
        <authorList>
            <person name="Oshima K."/>
            <person name="Hattori M."/>
            <person name="Shimizu H."/>
            <person name="Fukuda K."/>
            <person name="Nemoto M."/>
            <person name="Inagaki K."/>
            <person name="Tamura T."/>
        </authorList>
    </citation>
    <scope>NUCLEOTIDE SEQUENCE</scope>
    <source>
        <strain evidence="13">FACHB-1375</strain>
    </source>
</reference>
<evidence type="ECO:0000256" key="2">
    <source>
        <dbReference type="ARBA" id="ARBA00012438"/>
    </source>
</evidence>
<dbReference type="CDD" id="cd00082">
    <property type="entry name" value="HisKA"/>
    <property type="match status" value="1"/>
</dbReference>